<dbReference type="Pfam" id="PF00903">
    <property type="entry name" value="Glyoxalase"/>
    <property type="match status" value="1"/>
</dbReference>
<dbReference type="PANTHER" id="PTHR33993">
    <property type="entry name" value="GLYOXALASE-RELATED"/>
    <property type="match status" value="1"/>
</dbReference>
<sequence>MSDFNSERNRVVWVDVPVQDLDRALAFYRAVLANNATKQEYPGGEFGLLDHENGNGGCLVKNAGEASTTAGLLVYFNADGRIRDAVAQAEQLGAKIVEPVNSIGPHGYRAVLIDSEGNKIALHSNSDQ</sequence>
<dbReference type="InterPro" id="IPR052164">
    <property type="entry name" value="Anthracycline_SecMetBiosynth"/>
</dbReference>
<dbReference type="Gene3D" id="3.10.180.10">
    <property type="entry name" value="2,3-Dihydroxybiphenyl 1,2-Dioxygenase, domain 1"/>
    <property type="match status" value="1"/>
</dbReference>
<dbReference type="Proteomes" id="UP000315017">
    <property type="component" value="Chromosome"/>
</dbReference>
<dbReference type="EMBL" id="CP036274">
    <property type="protein sequence ID" value="QDU25546.1"/>
    <property type="molecule type" value="Genomic_DNA"/>
</dbReference>
<dbReference type="InterPro" id="IPR004360">
    <property type="entry name" value="Glyas_Fos-R_dOase_dom"/>
</dbReference>
<reference evidence="2 3" key="1">
    <citation type="submission" date="2019-02" db="EMBL/GenBank/DDBJ databases">
        <title>Deep-cultivation of Planctomycetes and their phenomic and genomic characterization uncovers novel biology.</title>
        <authorList>
            <person name="Wiegand S."/>
            <person name="Jogler M."/>
            <person name="Boedeker C."/>
            <person name="Pinto D."/>
            <person name="Vollmers J."/>
            <person name="Rivas-Marin E."/>
            <person name="Kohn T."/>
            <person name="Peeters S.H."/>
            <person name="Heuer A."/>
            <person name="Rast P."/>
            <person name="Oberbeckmann S."/>
            <person name="Bunk B."/>
            <person name="Jeske O."/>
            <person name="Meyerdierks A."/>
            <person name="Storesund J.E."/>
            <person name="Kallscheuer N."/>
            <person name="Luecker S."/>
            <person name="Lage O.M."/>
            <person name="Pohl T."/>
            <person name="Merkel B.J."/>
            <person name="Hornburger P."/>
            <person name="Mueller R.-W."/>
            <person name="Bruemmer F."/>
            <person name="Labrenz M."/>
            <person name="Spormann A.M."/>
            <person name="Op den Camp H."/>
            <person name="Overmann J."/>
            <person name="Amann R."/>
            <person name="Jetten M.S.M."/>
            <person name="Mascher T."/>
            <person name="Medema M.H."/>
            <person name="Devos D.P."/>
            <person name="Kaster A.-K."/>
            <person name="Ovreas L."/>
            <person name="Rohde M."/>
            <person name="Galperin M.Y."/>
            <person name="Jogler C."/>
        </authorList>
    </citation>
    <scope>NUCLEOTIDE SEQUENCE [LARGE SCALE GENOMIC DNA]</scope>
    <source>
        <strain evidence="2 3">ETA_A8</strain>
    </source>
</reference>
<keyword evidence="3" id="KW-1185">Reference proteome</keyword>
<dbReference type="RefSeq" id="WP_145084661.1">
    <property type="nucleotide sequence ID" value="NZ_CP036274.1"/>
</dbReference>
<feature type="domain" description="Glyoxalase/fosfomycin resistance/dioxygenase" evidence="1">
    <location>
        <begin position="11"/>
        <end position="121"/>
    </location>
</feature>
<dbReference type="KEGG" id="aagg:ETAA8_06150"/>
<protein>
    <submittedName>
        <fullName evidence="2">Glyoxalase-like domain protein</fullName>
    </submittedName>
</protein>
<evidence type="ECO:0000259" key="1">
    <source>
        <dbReference type="Pfam" id="PF00903"/>
    </source>
</evidence>
<dbReference type="OrthoDB" id="9804235at2"/>
<accession>A0A517Y5R5</accession>
<proteinExistence type="predicted"/>
<organism evidence="2 3">
    <name type="scientific">Anatilimnocola aggregata</name>
    <dbReference type="NCBI Taxonomy" id="2528021"/>
    <lineage>
        <taxon>Bacteria</taxon>
        <taxon>Pseudomonadati</taxon>
        <taxon>Planctomycetota</taxon>
        <taxon>Planctomycetia</taxon>
        <taxon>Pirellulales</taxon>
        <taxon>Pirellulaceae</taxon>
        <taxon>Anatilimnocola</taxon>
    </lineage>
</organism>
<dbReference type="PANTHER" id="PTHR33993:SF2">
    <property type="entry name" value="VOC DOMAIN-CONTAINING PROTEIN"/>
    <property type="match status" value="1"/>
</dbReference>
<dbReference type="SUPFAM" id="SSF54593">
    <property type="entry name" value="Glyoxalase/Bleomycin resistance protein/Dihydroxybiphenyl dioxygenase"/>
    <property type="match status" value="1"/>
</dbReference>
<evidence type="ECO:0000313" key="3">
    <source>
        <dbReference type="Proteomes" id="UP000315017"/>
    </source>
</evidence>
<name>A0A517Y5R5_9BACT</name>
<dbReference type="CDD" id="cd07247">
    <property type="entry name" value="SgaA_N_like"/>
    <property type="match status" value="1"/>
</dbReference>
<dbReference type="AlphaFoldDB" id="A0A517Y5R5"/>
<dbReference type="InterPro" id="IPR029068">
    <property type="entry name" value="Glyas_Bleomycin-R_OHBP_Dase"/>
</dbReference>
<gene>
    <name evidence="2" type="ORF">ETAA8_06150</name>
</gene>
<evidence type="ECO:0000313" key="2">
    <source>
        <dbReference type="EMBL" id="QDU25546.1"/>
    </source>
</evidence>